<dbReference type="PANTHER" id="PTHR12236">
    <property type="entry name" value="STRUCTURAL CONTITUENT OF CUTICLE"/>
    <property type="match status" value="1"/>
</dbReference>
<dbReference type="InterPro" id="IPR000618">
    <property type="entry name" value="Insect_cuticle"/>
</dbReference>
<evidence type="ECO:0000313" key="4">
    <source>
        <dbReference type="EMBL" id="CAH1645682.1"/>
    </source>
</evidence>
<reference evidence="4" key="1">
    <citation type="submission" date="2022-02" db="EMBL/GenBank/DDBJ databases">
        <authorList>
            <person name="King R."/>
        </authorList>
    </citation>
    <scope>NUCLEOTIDE SEQUENCE</scope>
</reference>
<keyword evidence="5" id="KW-1185">Reference proteome</keyword>
<protein>
    <recommendedName>
        <fullName evidence="6">Cuticular protein</fullName>
    </recommendedName>
</protein>
<name>A0A9P0NAF2_SPOLI</name>
<accession>A0A9P0NAF2</accession>
<dbReference type="EMBL" id="LR824537">
    <property type="protein sequence ID" value="CAH1645682.1"/>
    <property type="molecule type" value="Genomic_DNA"/>
</dbReference>
<dbReference type="GO" id="GO:0005615">
    <property type="term" value="C:extracellular space"/>
    <property type="evidence" value="ECO:0007669"/>
    <property type="project" value="TreeGrafter"/>
</dbReference>
<keyword evidence="1 3" id="KW-0193">Cuticle</keyword>
<dbReference type="AlphaFoldDB" id="A0A9P0NAF2"/>
<dbReference type="InterPro" id="IPR051217">
    <property type="entry name" value="Insect_Cuticle_Struc_Prot"/>
</dbReference>
<dbReference type="PRINTS" id="PR00947">
    <property type="entry name" value="CUTICLE"/>
</dbReference>
<dbReference type="Pfam" id="PF00379">
    <property type="entry name" value="Chitin_bind_4"/>
    <property type="match status" value="1"/>
</dbReference>
<sequence length="241" mass="24662">MCIKCRSCVVRCRSLRAALYTARWRGATHVQYTPRRAHATNMLAKLLLLCCACAGALAKPGILDGIGYAAPAYAAPAYAAPAYAAPAYAPAYAAPAIAHAVAAPAYAPAIAHTYAAPVVKAVAASVVRAEPVDPNPAYSFSYGVADPATGDHKDAAETLQNGVVHGSYSLVEPDGHVRKVTYTADKINGFNAVVERTGAAAHAVAAPVAKVYAAPAPVAVAAPVARYTLPAAHVGVAHPWG</sequence>
<dbReference type="GO" id="GO:0031012">
    <property type="term" value="C:extracellular matrix"/>
    <property type="evidence" value="ECO:0007669"/>
    <property type="project" value="TreeGrafter"/>
</dbReference>
<evidence type="ECO:0000256" key="1">
    <source>
        <dbReference type="ARBA" id="ARBA00022460"/>
    </source>
</evidence>
<dbReference type="InterPro" id="IPR031311">
    <property type="entry name" value="CHIT_BIND_RR_consensus"/>
</dbReference>
<evidence type="ECO:0000256" key="2">
    <source>
        <dbReference type="ARBA" id="ARBA00022729"/>
    </source>
</evidence>
<evidence type="ECO:0008006" key="6">
    <source>
        <dbReference type="Google" id="ProtNLM"/>
    </source>
</evidence>
<keyword evidence="2" id="KW-0732">Signal</keyword>
<proteinExistence type="predicted"/>
<organism evidence="4 5">
    <name type="scientific">Spodoptera littoralis</name>
    <name type="common">Egyptian cotton leafworm</name>
    <dbReference type="NCBI Taxonomy" id="7109"/>
    <lineage>
        <taxon>Eukaryota</taxon>
        <taxon>Metazoa</taxon>
        <taxon>Ecdysozoa</taxon>
        <taxon>Arthropoda</taxon>
        <taxon>Hexapoda</taxon>
        <taxon>Insecta</taxon>
        <taxon>Pterygota</taxon>
        <taxon>Neoptera</taxon>
        <taxon>Endopterygota</taxon>
        <taxon>Lepidoptera</taxon>
        <taxon>Glossata</taxon>
        <taxon>Ditrysia</taxon>
        <taxon>Noctuoidea</taxon>
        <taxon>Noctuidae</taxon>
        <taxon>Amphipyrinae</taxon>
        <taxon>Spodoptera</taxon>
    </lineage>
</organism>
<dbReference type="PROSITE" id="PS51155">
    <property type="entry name" value="CHIT_BIND_RR_2"/>
    <property type="match status" value="1"/>
</dbReference>
<gene>
    <name evidence="4" type="ORF">SPLIT_LOCUS11034</name>
</gene>
<dbReference type="Proteomes" id="UP001153321">
    <property type="component" value="Chromosome 6"/>
</dbReference>
<dbReference type="PANTHER" id="PTHR12236:SF29">
    <property type="entry name" value="CUTICULAR PROTEIN 64AC"/>
    <property type="match status" value="1"/>
</dbReference>
<evidence type="ECO:0000313" key="5">
    <source>
        <dbReference type="Proteomes" id="UP001153321"/>
    </source>
</evidence>
<evidence type="ECO:0000256" key="3">
    <source>
        <dbReference type="PROSITE-ProRule" id="PRU00497"/>
    </source>
</evidence>
<dbReference type="PROSITE" id="PS00233">
    <property type="entry name" value="CHIT_BIND_RR_1"/>
    <property type="match status" value="1"/>
</dbReference>
<dbReference type="GO" id="GO:0042302">
    <property type="term" value="F:structural constituent of cuticle"/>
    <property type="evidence" value="ECO:0007669"/>
    <property type="project" value="UniProtKB-UniRule"/>
</dbReference>